<accession>A0A290QBM1</accession>
<dbReference type="KEGG" id="vbh:CMV30_09100"/>
<sequence length="242" mass="26017">MDFRLTDAVSDPVGATETLHTEKLVRLPGPFSVYQPPAEAPAVGPLPALVAKAGIVFGCFNNFAKVTPETIALWCRLLTAVPGSRLFLKSRGLDDPDTASRIRDAFMQAGVMPERIELDGRELSVPAHLALYHRVDVALDTFPYNGTTTTCEALWMGVPVITLAGETHVARVGSSLLTHLGSADWIAKTPGEYCAKARALVADLTRLSVIRAGLRERMSASPLCDAVGFTRGLEAKYRALVS</sequence>
<evidence type="ECO:0000259" key="6">
    <source>
        <dbReference type="Pfam" id="PF13844"/>
    </source>
</evidence>
<keyword evidence="4" id="KW-0677">Repeat</keyword>
<organism evidence="7 8">
    <name type="scientific">Nibricoccus aquaticus</name>
    <dbReference type="NCBI Taxonomy" id="2576891"/>
    <lineage>
        <taxon>Bacteria</taxon>
        <taxon>Pseudomonadati</taxon>
        <taxon>Verrucomicrobiota</taxon>
        <taxon>Opitutia</taxon>
        <taxon>Opitutales</taxon>
        <taxon>Opitutaceae</taxon>
        <taxon>Nibricoccus</taxon>
    </lineage>
</organism>
<dbReference type="EMBL" id="CP023344">
    <property type="protein sequence ID" value="ATC66069.1"/>
    <property type="molecule type" value="Genomic_DNA"/>
</dbReference>
<evidence type="ECO:0000313" key="7">
    <source>
        <dbReference type="EMBL" id="ATC66069.1"/>
    </source>
</evidence>
<keyword evidence="5" id="KW-0802">TPR repeat</keyword>
<evidence type="ECO:0000256" key="5">
    <source>
        <dbReference type="ARBA" id="ARBA00022803"/>
    </source>
</evidence>
<dbReference type="InterPro" id="IPR051939">
    <property type="entry name" value="Glycosyltr_41/O-GlcNAc_trsf"/>
</dbReference>
<keyword evidence="8" id="KW-1185">Reference proteome</keyword>
<evidence type="ECO:0000256" key="3">
    <source>
        <dbReference type="ARBA" id="ARBA00022679"/>
    </source>
</evidence>
<dbReference type="PANTHER" id="PTHR44835:SF1">
    <property type="entry name" value="PROTEIN O-GLCNAC TRANSFERASE"/>
    <property type="match status" value="1"/>
</dbReference>
<reference evidence="7 8" key="1">
    <citation type="submission" date="2017-09" db="EMBL/GenBank/DDBJ databases">
        <title>Complete genome sequence of Verrucomicrobial strain HZ-65, isolated from freshwater.</title>
        <authorList>
            <person name="Choi A."/>
        </authorList>
    </citation>
    <scope>NUCLEOTIDE SEQUENCE [LARGE SCALE GENOMIC DNA]</scope>
    <source>
        <strain evidence="7 8">HZ-65</strain>
    </source>
</reference>
<dbReference type="AlphaFoldDB" id="A0A290QBM1"/>
<dbReference type="Pfam" id="PF13844">
    <property type="entry name" value="Glyco_transf_41"/>
    <property type="match status" value="1"/>
</dbReference>
<feature type="domain" description="O-GlcNAc transferase C-terminal" evidence="6">
    <location>
        <begin position="53"/>
        <end position="230"/>
    </location>
</feature>
<dbReference type="PANTHER" id="PTHR44835">
    <property type="entry name" value="UDP-N-ACETYLGLUCOSAMINE--PEPTIDE N-ACETYLGLUCOSAMINYLTRANSFERASE SPINDLY-RELATED"/>
    <property type="match status" value="1"/>
</dbReference>
<gene>
    <name evidence="7" type="ORF">CMV30_09100</name>
</gene>
<protein>
    <recommendedName>
        <fullName evidence="6">O-GlcNAc transferase C-terminal domain-containing protein</fullName>
    </recommendedName>
</protein>
<keyword evidence="3" id="KW-0808">Transferase</keyword>
<dbReference type="Gene3D" id="3.40.50.11380">
    <property type="match status" value="1"/>
</dbReference>
<evidence type="ECO:0000256" key="1">
    <source>
        <dbReference type="ARBA" id="ARBA00004922"/>
    </source>
</evidence>
<evidence type="ECO:0000256" key="4">
    <source>
        <dbReference type="ARBA" id="ARBA00022737"/>
    </source>
</evidence>
<keyword evidence="2" id="KW-0328">Glycosyltransferase</keyword>
<evidence type="ECO:0000256" key="2">
    <source>
        <dbReference type="ARBA" id="ARBA00022676"/>
    </source>
</evidence>
<name>A0A290QBM1_9BACT</name>
<dbReference type="Proteomes" id="UP000217265">
    <property type="component" value="Chromosome"/>
</dbReference>
<dbReference type="InterPro" id="IPR029489">
    <property type="entry name" value="OGT/SEC/SPY_C"/>
</dbReference>
<proteinExistence type="predicted"/>
<evidence type="ECO:0000313" key="8">
    <source>
        <dbReference type="Proteomes" id="UP000217265"/>
    </source>
</evidence>
<dbReference type="Gene3D" id="3.40.50.2000">
    <property type="entry name" value="Glycogen Phosphorylase B"/>
    <property type="match status" value="1"/>
</dbReference>
<comment type="pathway">
    <text evidence="1">Protein modification; protein glycosylation.</text>
</comment>
<dbReference type="GO" id="GO:0016757">
    <property type="term" value="F:glycosyltransferase activity"/>
    <property type="evidence" value="ECO:0007669"/>
    <property type="project" value="UniProtKB-KW"/>
</dbReference>